<organism evidence="1 2">
    <name type="scientific">Bacillus cereus</name>
    <dbReference type="NCBI Taxonomy" id="1396"/>
    <lineage>
        <taxon>Bacteria</taxon>
        <taxon>Bacillati</taxon>
        <taxon>Bacillota</taxon>
        <taxon>Bacilli</taxon>
        <taxon>Bacillales</taxon>
        <taxon>Bacillaceae</taxon>
        <taxon>Bacillus</taxon>
        <taxon>Bacillus cereus group</taxon>
    </lineage>
</organism>
<dbReference type="RefSeq" id="WP_098786393.1">
    <property type="nucleotide sequence ID" value="NZ_NULO01000059.1"/>
</dbReference>
<comment type="caution">
    <text evidence="1">The sequence shown here is derived from an EMBL/GenBank/DDBJ whole genome shotgun (WGS) entry which is preliminary data.</text>
</comment>
<proteinExistence type="predicted"/>
<gene>
    <name evidence="1" type="ORF">COD09_18015</name>
</gene>
<accession>A0A2C1DIA0</accession>
<name>A0A2C1DIA0_BACCE</name>
<reference evidence="1 2" key="1">
    <citation type="submission" date="2017-09" db="EMBL/GenBank/DDBJ databases">
        <title>Large-scale bioinformatics analysis of Bacillus genomes uncovers conserved roles of natural products in bacterial physiology.</title>
        <authorList>
            <consortium name="Agbiome Team Llc"/>
            <person name="Bleich R.M."/>
            <person name="Grubbs K.J."/>
            <person name="Santa Maria K.C."/>
            <person name="Allen S.E."/>
            <person name="Farag S."/>
            <person name="Shank E.A."/>
            <person name="Bowers A."/>
        </authorList>
    </citation>
    <scope>NUCLEOTIDE SEQUENCE [LARGE SCALE GENOMIC DNA]</scope>
    <source>
        <strain evidence="1 2">AFS041432</strain>
    </source>
</reference>
<dbReference type="EMBL" id="NULO01000059">
    <property type="protein sequence ID" value="PGS99429.1"/>
    <property type="molecule type" value="Genomic_DNA"/>
</dbReference>
<protein>
    <submittedName>
        <fullName evidence="1">Uncharacterized protein</fullName>
    </submittedName>
</protein>
<dbReference type="Proteomes" id="UP000225872">
    <property type="component" value="Unassembled WGS sequence"/>
</dbReference>
<dbReference type="AlphaFoldDB" id="A0A2C1DIA0"/>
<evidence type="ECO:0000313" key="2">
    <source>
        <dbReference type="Proteomes" id="UP000225872"/>
    </source>
</evidence>
<sequence>MSRRREDLESKYRFLIEVEYYKEHYTFESYICFVYIDNNYFPSHEARIKLPDCDITEYKDKDIYLNKEIEYEYKMDYRKVKEHINTPKWFQDLLEKIKKLYYNEVRFSRLYK</sequence>
<evidence type="ECO:0000313" key="1">
    <source>
        <dbReference type="EMBL" id="PGS99429.1"/>
    </source>
</evidence>